<comment type="similarity">
    <text evidence="2">Belongs to the auxin efflux carrier (TC 2.A.69.1) family.</text>
</comment>
<evidence type="ECO:0000256" key="1">
    <source>
        <dbReference type="ARBA" id="ARBA00004127"/>
    </source>
</evidence>
<keyword evidence="9" id="KW-1185">Reference proteome</keyword>
<evidence type="ECO:0000313" key="9">
    <source>
        <dbReference type="Proteomes" id="UP000233551"/>
    </source>
</evidence>
<gene>
    <name evidence="8" type="ORF">CRG98_024076</name>
</gene>
<accession>A0A2I0JGT1</accession>
<dbReference type="GO" id="GO:0005886">
    <property type="term" value="C:plasma membrane"/>
    <property type="evidence" value="ECO:0007669"/>
    <property type="project" value="TreeGrafter"/>
</dbReference>
<sequence length="58" mass="6140">MAVKFLLGPAVMAVTSAAIGIRGELLRVSIIQAALPLGLVPFVFAKEYDLHPDIMSTS</sequence>
<name>A0A2I0JGT1_PUNGR</name>
<dbReference type="InterPro" id="IPR004776">
    <property type="entry name" value="Mem_transp_PIN-like"/>
</dbReference>
<dbReference type="GO" id="GO:0005783">
    <property type="term" value="C:endoplasmic reticulum"/>
    <property type="evidence" value="ECO:0007669"/>
    <property type="project" value="TreeGrafter"/>
</dbReference>
<keyword evidence="4" id="KW-0812">Transmembrane</keyword>
<dbReference type="PANTHER" id="PTHR31752:SF18">
    <property type="entry name" value="AUXIN EFFLUX CARRIER COMPONENT 1"/>
    <property type="match status" value="1"/>
</dbReference>
<evidence type="ECO:0000313" key="8">
    <source>
        <dbReference type="EMBL" id="PKI55464.1"/>
    </source>
</evidence>
<evidence type="ECO:0008006" key="10">
    <source>
        <dbReference type="Google" id="ProtNLM"/>
    </source>
</evidence>
<dbReference type="EMBL" id="PGOL01001693">
    <property type="protein sequence ID" value="PKI55464.1"/>
    <property type="molecule type" value="Genomic_DNA"/>
</dbReference>
<organism evidence="8 9">
    <name type="scientific">Punica granatum</name>
    <name type="common">Pomegranate</name>
    <dbReference type="NCBI Taxonomy" id="22663"/>
    <lineage>
        <taxon>Eukaryota</taxon>
        <taxon>Viridiplantae</taxon>
        <taxon>Streptophyta</taxon>
        <taxon>Embryophyta</taxon>
        <taxon>Tracheophyta</taxon>
        <taxon>Spermatophyta</taxon>
        <taxon>Magnoliopsida</taxon>
        <taxon>eudicotyledons</taxon>
        <taxon>Gunneridae</taxon>
        <taxon>Pentapetalae</taxon>
        <taxon>rosids</taxon>
        <taxon>malvids</taxon>
        <taxon>Myrtales</taxon>
        <taxon>Lythraceae</taxon>
        <taxon>Punica</taxon>
    </lineage>
</organism>
<dbReference type="GO" id="GO:0010329">
    <property type="term" value="F:auxin efflux transmembrane transporter activity"/>
    <property type="evidence" value="ECO:0007669"/>
    <property type="project" value="TreeGrafter"/>
</dbReference>
<dbReference type="STRING" id="22663.A0A2I0JGT1"/>
<keyword evidence="6" id="KW-0472">Membrane</keyword>
<keyword evidence="3" id="KW-0813">Transport</keyword>
<dbReference type="Proteomes" id="UP000233551">
    <property type="component" value="Unassembled WGS sequence"/>
</dbReference>
<dbReference type="PANTHER" id="PTHR31752">
    <property type="entry name" value="AUXIN EFFLUX CARRIER COMPONENT 1B-RELATED"/>
    <property type="match status" value="1"/>
</dbReference>
<evidence type="ECO:0000256" key="5">
    <source>
        <dbReference type="ARBA" id="ARBA00022989"/>
    </source>
</evidence>
<dbReference type="GO" id="GO:0009926">
    <property type="term" value="P:auxin polar transport"/>
    <property type="evidence" value="ECO:0007669"/>
    <property type="project" value="TreeGrafter"/>
</dbReference>
<reference evidence="8 9" key="1">
    <citation type="submission" date="2017-11" db="EMBL/GenBank/DDBJ databases">
        <title>De-novo sequencing of pomegranate (Punica granatum L.) genome.</title>
        <authorList>
            <person name="Akparov Z."/>
            <person name="Amiraslanov A."/>
            <person name="Hajiyeva S."/>
            <person name="Abbasov M."/>
            <person name="Kaur K."/>
            <person name="Hamwieh A."/>
            <person name="Solovyev V."/>
            <person name="Salamov A."/>
            <person name="Braich B."/>
            <person name="Kosarev P."/>
            <person name="Mahmoud A."/>
            <person name="Hajiyev E."/>
            <person name="Babayeva S."/>
            <person name="Izzatullayeva V."/>
            <person name="Mammadov A."/>
            <person name="Mammadov A."/>
            <person name="Sharifova S."/>
            <person name="Ojaghi J."/>
            <person name="Eynullazada K."/>
            <person name="Bayramov B."/>
            <person name="Abdulazimova A."/>
            <person name="Shahmuradov I."/>
        </authorList>
    </citation>
    <scope>NUCLEOTIDE SEQUENCE [LARGE SCALE GENOMIC DNA]</scope>
    <source>
        <strain evidence="9">cv. AG2017</strain>
        <tissue evidence="8">Leaf</tissue>
    </source>
</reference>
<evidence type="ECO:0000256" key="4">
    <source>
        <dbReference type="ARBA" id="ARBA00022692"/>
    </source>
</evidence>
<keyword evidence="7" id="KW-0927">Auxin signaling pathway</keyword>
<comment type="subcellular location">
    <subcellularLocation>
        <location evidence="1">Endomembrane system</location>
        <topology evidence="1">Multi-pass membrane protein</topology>
    </subcellularLocation>
</comment>
<evidence type="ECO:0000256" key="7">
    <source>
        <dbReference type="ARBA" id="ARBA00023294"/>
    </source>
</evidence>
<protein>
    <recommendedName>
        <fullName evidence="10">Auxin efflux carrier component 8</fullName>
    </recommendedName>
</protein>
<dbReference type="Pfam" id="PF03547">
    <property type="entry name" value="Mem_trans"/>
    <property type="match status" value="1"/>
</dbReference>
<dbReference type="InterPro" id="IPR051107">
    <property type="entry name" value="Auxin_Efflux_Carrier"/>
</dbReference>
<evidence type="ECO:0000256" key="3">
    <source>
        <dbReference type="ARBA" id="ARBA00022448"/>
    </source>
</evidence>
<dbReference type="AlphaFoldDB" id="A0A2I0JGT1"/>
<evidence type="ECO:0000256" key="2">
    <source>
        <dbReference type="ARBA" id="ARBA00009177"/>
    </source>
</evidence>
<proteinExistence type="inferred from homology"/>
<evidence type="ECO:0000256" key="6">
    <source>
        <dbReference type="ARBA" id="ARBA00023136"/>
    </source>
</evidence>
<comment type="caution">
    <text evidence="8">The sequence shown here is derived from an EMBL/GenBank/DDBJ whole genome shotgun (WGS) entry which is preliminary data.</text>
</comment>
<keyword evidence="5" id="KW-1133">Transmembrane helix</keyword>
<dbReference type="GO" id="GO:0009734">
    <property type="term" value="P:auxin-activated signaling pathway"/>
    <property type="evidence" value="ECO:0007669"/>
    <property type="project" value="UniProtKB-KW"/>
</dbReference>